<dbReference type="Gene3D" id="2.60.40.4100">
    <property type="entry name" value="Zona pellucida, ZP-C domain"/>
    <property type="match status" value="3"/>
</dbReference>
<dbReference type="InterPro" id="IPR001846">
    <property type="entry name" value="VWF_type-D"/>
</dbReference>
<dbReference type="Pfam" id="PF00100">
    <property type="entry name" value="Zona_pellucida"/>
    <property type="match status" value="3"/>
</dbReference>
<keyword evidence="4" id="KW-0732">Signal</keyword>
<dbReference type="InterPro" id="IPR001507">
    <property type="entry name" value="ZP_dom"/>
</dbReference>
<dbReference type="CDD" id="cd19941">
    <property type="entry name" value="TIL"/>
    <property type="match status" value="6"/>
</dbReference>
<name>A0A3N0XP09_ANAGA</name>
<keyword evidence="8" id="KW-0325">Glycoprotein</keyword>
<dbReference type="GO" id="GO:0005886">
    <property type="term" value="C:plasma membrane"/>
    <property type="evidence" value="ECO:0007669"/>
    <property type="project" value="UniProtKB-SubCell"/>
</dbReference>
<dbReference type="FunFam" id="2.10.25.10:FF:000055">
    <property type="entry name" value="alpha-tectorin isoform X1"/>
    <property type="match status" value="2"/>
</dbReference>
<dbReference type="PROSITE" id="PS51034">
    <property type="entry name" value="ZP_2"/>
    <property type="match status" value="3"/>
</dbReference>
<dbReference type="InterPro" id="IPR052749">
    <property type="entry name" value="Alpha-tectorin"/>
</dbReference>
<proteinExistence type="predicted"/>
<dbReference type="SMART" id="SM00539">
    <property type="entry name" value="NIDO"/>
    <property type="match status" value="2"/>
</dbReference>
<dbReference type="SMART" id="SM00215">
    <property type="entry name" value="VWC_out"/>
    <property type="match status" value="2"/>
</dbReference>
<evidence type="ECO:0000259" key="11">
    <source>
        <dbReference type="PROSITE" id="PS51233"/>
    </source>
</evidence>
<keyword evidence="13" id="KW-1185">Reference proteome</keyword>
<feature type="domain" description="VWFD" evidence="11">
    <location>
        <begin position="3901"/>
        <end position="4078"/>
    </location>
</feature>
<evidence type="ECO:0000256" key="7">
    <source>
        <dbReference type="ARBA" id="ARBA00023157"/>
    </source>
</evidence>
<gene>
    <name evidence="12" type="ORF">DPX16_22223</name>
</gene>
<dbReference type="PANTHER" id="PTHR46160:SF9">
    <property type="entry name" value="PROTEIN PRY2-RELATED"/>
    <property type="match status" value="1"/>
</dbReference>
<feature type="domain" description="NIDO" evidence="10">
    <location>
        <begin position="1865"/>
        <end position="2011"/>
    </location>
</feature>
<protein>
    <submittedName>
        <fullName evidence="12">IgGFc-binding protein</fullName>
    </submittedName>
</protein>
<dbReference type="InterPro" id="IPR002919">
    <property type="entry name" value="TIL_dom"/>
</dbReference>
<keyword evidence="6" id="KW-0472">Membrane</keyword>
<dbReference type="Pfam" id="PF12714">
    <property type="entry name" value="TILa"/>
    <property type="match status" value="3"/>
</dbReference>
<dbReference type="Pfam" id="PF23283">
    <property type="entry name" value="D8C_UMOD"/>
    <property type="match status" value="16"/>
</dbReference>
<dbReference type="Pfam" id="PF08742">
    <property type="entry name" value="C8"/>
    <property type="match status" value="6"/>
</dbReference>
<organism evidence="12 13">
    <name type="scientific">Anabarilius grahami</name>
    <name type="common">Kanglang fish</name>
    <name type="synonym">Barilius grahami</name>
    <dbReference type="NCBI Taxonomy" id="495550"/>
    <lineage>
        <taxon>Eukaryota</taxon>
        <taxon>Metazoa</taxon>
        <taxon>Chordata</taxon>
        <taxon>Craniata</taxon>
        <taxon>Vertebrata</taxon>
        <taxon>Euteleostomi</taxon>
        <taxon>Actinopterygii</taxon>
        <taxon>Neopterygii</taxon>
        <taxon>Teleostei</taxon>
        <taxon>Ostariophysi</taxon>
        <taxon>Cypriniformes</taxon>
        <taxon>Xenocyprididae</taxon>
        <taxon>Xenocypridinae</taxon>
        <taxon>Xenocypridinae incertae sedis</taxon>
        <taxon>Anabarilius</taxon>
    </lineage>
</organism>
<dbReference type="PROSITE" id="PS51220">
    <property type="entry name" value="NIDO"/>
    <property type="match status" value="2"/>
</dbReference>
<dbReference type="OrthoDB" id="3438930at2759"/>
<dbReference type="InterPro" id="IPR036084">
    <property type="entry name" value="Ser_inhib-like_sf"/>
</dbReference>
<dbReference type="EMBL" id="RJVU01067793">
    <property type="protein sequence ID" value="ROI81988.1"/>
    <property type="molecule type" value="Genomic_DNA"/>
</dbReference>
<feature type="domain" description="VWFD" evidence="11">
    <location>
        <begin position="2702"/>
        <end position="2879"/>
    </location>
</feature>
<feature type="domain" description="NIDO" evidence="10">
    <location>
        <begin position="3064"/>
        <end position="3210"/>
    </location>
</feature>
<evidence type="ECO:0000259" key="10">
    <source>
        <dbReference type="PROSITE" id="PS51220"/>
    </source>
</evidence>
<feature type="domain" description="ZP" evidence="9">
    <location>
        <begin position="4552"/>
        <end position="4804"/>
    </location>
</feature>
<comment type="subcellular location">
    <subcellularLocation>
        <location evidence="1">Cell membrane</location>
    </subcellularLocation>
</comment>
<sequence>MAVAFSNSVDPCSIYESLDRPWRATNESGLWICDDSFSWNGWYRFFYNGMDIRMPESCVSGGSCNTDISLSLNGSHPRIEDGVVIREICGASFWNGCCDDRFSPIRVKACPGDYYVYELVKPQYGCSAYCTAAINTDYDPCYNYNILDNYWRNTLNYWFMYGYISGHDDTLVEWDGWYRFYINGSSAQMPEWCFSSMSCGGYSSLWLDGSHPQLEDGVVSRDVYCSVNGQCSSYRSDPIQVKACSGNYYVYKLIRPKPSIPVPVYCAVTFNTPNTDPCYNYTSLDEPWRATDNSYTSYMCDYNVNWNGWYRLFYNGQSVQMPETCVNSGMCGTSDPLWLNGPHPQPEDGVVTRQVCSSNWNDCCGYRSHPIQVKACPGNYYVYEFVKPLLCASYCADATSLNVPSASAASSTTTVPILPLQFITEPVSVPALHFDPCYSYTVLDDPWRATDNRYTFNLMCDNSFNWVGWYRLFIHGQSVQMPDTCVDRLSCGTHAPLWLNGPHPRVEDGVVNRGVCGHWMNDCCYFQSYPINVKACPGNYYVYEFVSPNFCYGTYCAEAVRIDPCYSYTALDEPWRATYNHDSYNCDAYVSFVGWYRLFIEGQNAQMPETCVDQFSCGTIAPLWLNGQHPRVQDGVVTRHVCGHWNNDCCNYEFNPMKVKACPGNYYVYEFINPVFCNVAYCAEATTPSSDPCSNYNVLDEHWRDLLNFYGQYNGYDDTLVEWNGWYRLYLNGTSAQMSEWCVSFSGCGGDVGLYLNGSHPRIEDGVVTREVLGSSWWLGFHQCDYYRSTSIQVKACAGDYYVYKLVKPELSIPRPMYCTVAFNSISDDPCYNYKSLDRPWRATNEIGLSICDDSFSWSGWYRLFYNGMNIRMPESCVGGGSCNTDISLTLSGPHPQIEEGVVTRELEDGVVSRDVYGSVNGQCSSYRSDPIQVKACSGNYYVYKLIKPKPSIPVPVYCTVSFKTPNIDPCYNYTSLDEPWRATNNSFNYINYMCDYNVNWNGWYRLFYNGQSVQMPETCVNSGMCGTSDPLWLNGPHPQPEDGVVTRQVCSSTWSDCCGYRSHPIQVKACPGNYYVYEFVKPLLCASYCADVTILNMPTASTTTSKTTVTISPTESITEHVTTPEAIPFDPCYNYTVLDNPWRSTNTQHSSSIMCDASVNWDGWYRLFIGGQSSQMPDTCVDQFRCSTHAPLWLNGSHPRVEDGVVTRGVCGHWMNDCCYFQSNPIKVKACPGNYYVYEFVSPNFCHGVYCAATTSSSDPCSGYNILDDQWRDLRQSNYYYGQDDIYVEWNGWYRLYLNGETAQMSEWCVSFSGCGGDVGLYLNGSHPSLEDGVVTREVLGTLSAWSWYWWWNFHQCGSYTSTSIEVKACPGDFYVYKLVKPSVSIPRPTYCAVAFNNTSNDPCYDYKSLDRPWRATNESGLWICDEYFSWNGWYRLFYKGMNIRMPESCVGRGICNTDISLTLSGPHPQIEEGVVTREVCGSTWNGCCDIKSTPIRVKACPGDYYVYELVRPPSYFCSGYCTDAVNTDHDPCYTYNILDNYWRSTFNYWFQYGHDDTLVEWDGWYRLFINGLSAQMPEWCFSYMSCGGYSSLWLEGSHPQLEDGVVSRDVYGSVNDQCSSYRSDPIQVKACPGNYYVYKMKRPKPSIPAPAYCAVVFNTPSADPCYNYNSLDEPRRATINPYYDKYYYYGICDYNVNWNGWYRLFYNGQSVQMPETCVGYGMCGTSNPLWLNGPHPQPEDGVVTRQVCGSTWNDCCGYRSHPIQVKACPGNYYVYEFVRPPFCSAYCAVVGPFYPFGPGDTENDRSDDGISPVILLLQQFIFFGQAYNQVYINNNGYLTFDWPWYSYIPYQFPGYGGEDLIAPFWTDIDNRGNGVISYRQYTSGSVLTEATQDINQYFPDLSFSATWVFVATWDRVAYYSYSGTETSFQVVLISNGHFSFVLMNYGAIAPTQRYAQACGNGLPYYRIEGKNEHRGSTHVSWTRMVRVFVYDEVIELVKDHYYEAKVDGSFAATPFTLRNGSIQVYRSGFSLAISTDFGLLVTYDAYSYVSISVPYDYFNATCGLCGNFNLRPEDDFSSPSGEILSSDVDFANSWKVQSDTDPECHNVRCTGLACAVCTTDEMSVYSDTNHCGILGDVVGPFAACHPVHAPQTYMENCVYDLCLGEGYQPILCQALNVYATQCQQQGVHLGQWRQQGFCEIQCPQHSHFEPQGTGCPATCSNPSAPMNCPLPNQESCICDPGYILSAGECVPEANCGCTFEGFYYAEGQSVVLDGDCGRRCVCSSMLMICHQHQCGPAEVCGVHDGVRGCRPIGYATCSVENLGSYHTFDGQSFRYPGACGLILVRVMGPSSLPHFVLTVEKIPRGLHDFARFLKFESEGIQVTIEMGEGSNVKVDGQMVGLPVSVGSGQIRIYHSSVRGFVLETNFGVTVRADWPHIVRVTAPSTYNGTLGGLCGNLNGDIGDEFYTPDAVLLNDTQLFADSWRDGSLSAHCEDPPDSWEPGHYQNSSQFNEHCGIMAMDDGPFAECSRTLDPQQQIADCIKLLEQTQGAREALCEALRGYTLLCQQNGIAVEEWRSVTHCESTCPSNTHYELCGTSCPASCPSLSFPFQCSLQCQEGCQCNDGNVLNGDRCVPPTGCGCHYSGRYRQAGERFWHGEECQFLCVCDGITGNVHCTPSSCSEEEVCQVLGGEYGCHPHPHARCSASGDPHYMSFDGSFFDFQGTCRYVLATVCNDTIGLPHFQVDARNEAWHGLPVSITVEVFVNVSGYLVHMSRDMNRHFIVETRNLPILLDSGRVSVYSSGQYTFVSTDFGFSVSYSGSWAVNIIVPADYSGVTCGLCGNFNGQSNDDFITPSGALERSADQFGASWKVEDELPCNDGCGNHCPLCQDQTTSRSLCDIIRSSEGPFSFCHVYVDPQAYFNDCVFDVCLSGNRNDVLCRSIQTYASACQSNNAVIYPWRESASCAMTCSENSHYELCGTDCSHTCASSIDASCEHTCSEGCFCDDGLVRSGGLCVPVEECGCLYDGFYLNVNNNGHLTFDGPFHSYTPYQFPSYGGRDLIAPFWTDIDNRGNGVISYRQYTSGSVLTEATQDINQYFPDLSFSATWVFVATWDRVAYFPLSGTETSFQVVLISDGHFSFVLMNYGTIAPAQQYIQACGNGLPYYRIEGKNEHRGSTHVSWTRMVRVFVYDEVIELVKDHYYEAKVDGSFAATPFTLRNGSIQVYRSGFSLAISTDFGLVVTYDAYSYVSISIPYDYFNATCGLCGNFNLRPEDDFRSPSGEILSSDVDFANSWKVQSDTDPECHNVRCTGLACAVCTTDEMSVYSDTNHCGILGDVVGPFAACHPVHAPQTYMENCVYDLCLGGGYQPILCQALNVYATQCQQQGVHLGQWRQQGFCEIQCPQHSHFEPQGTGCPATCSNPSAPMNCPLPNQESCICDPGYILSAGECVPEANCGCTFEGFYYAEGQSVVLDGDCGRRCVCSSMLMICHQHQCGPAEVCGVHDGVRGCRPIGYATCSVENLGSYHTFDGQNFRYPGACGLILVRVMGPSPLPHFVLTVEKIPRGLHDFARFLKFESEGIQVAIEMGEGSNVKVDGQMIGLPVSVGSGQIRIYHSSVRGFVLETNFGVTVRADWPHIVRVTAPSTYNGTLGGLCGNLNGDIGDEFYTPDAVLLNDTQLFADSWRDGSLSAHCEDPPDSWEPGHYQNSSQFNEHCGIMAMDDGPFAECSRTLDPQQQIADCIKLLEQTQGAREALCEALRGYTLLCQQNGIAVEEWRSVTHCESTCPSNTHYELCGTSCPASCPSLSFPFQCSLQCQEGCQCNDGNVLNGDRCVPPTGCGCHYSGRYRQAGERFWHGEECQFLCVCDGITGNVHCTPSSCSEEEVCQVLGGEYGCHPHPRARCSASGDPHYMSFDGSFFDFQGTCRYVLATVCNDTIGLPHFQVDARNEAWHGLPVSITVEVFVNVSGYLVHMSRDMNRHFIVETRNLPILLDSGRVSVYSSGQYTFVSTDFGFSVSYSGSWAVNIIVPADYSGVTCGLCGNFNGQSNDDFITPSGALERSADQFGASWKVEDELLCNDGCGNNCPSCQDQTTSRSLCDIIRSSEGPFSFCHVYVDPQAYFNDCVFDVCLSGNRNDVLCRSIQTYASACQSNNAVIYPWRESASCAMTCSENSHYELCGTDCSHTCASSIDASCEHTCSEGCFCDDGLVRSGGLCVPVEECGCLYDGFYLNVGEQFWDLECSHLCECFAPNDLRCSASSCQPTMECTVRGGRRGCYGEGDRCSELNCTVDERCEEEHGVYGCFCKDNHNSSQRGSFDFIETCESSSGSMSLSRCLLFEAGFPSDILHLNDPSCRGIVRNGRVEFYFDNNDHICGTSVVANGTHFIYENVIVGEPNTVGHLISRKKILKLPFSCVYSQTQTLSMDINPLESIVHKILPAGQGTYQVRMIPYQDAEFSHPFTGSVNVELNKRIFVEVRVDGVDSRQFASVTDTCWATPVNDPHYSIRWDLIIDRQNCDSEHHWREGRSVKFHDSASISMGPLMWSDSNKDFIETCDSSSGSMSLSRCLLFEAGFPSDILHLNDPNCRGTVRNGRVEFYFDNNDHICGTILDTNGTHFIYENFILGNSRSGNIISKKKYLRIHFSCVYSQTQSLKMDINPLESIVHRNLPAGQGTYQVRMIPYLDAQFSHPFTGSVNVELNKRIFVEVRVDGVDSRQFASVIDTCWATPVNDPHYSIRWDLIIDMCPSPNDKVEVLQNGVSTSSRFSFSMFIFTANSTKVYLHCSIHLCLLSDKRCSDHCDSEQSGREGRSVDIHESTSISMGPLTWSDRSKEATTLSTDPCFEYTVLDNPWRDIRADQHRDYDDSLVEWNGWYRLYLNGKSAQMSEWCVGFSRCGSLEGLYLNGSHPQLEDGVVTREVLGFHPGGQCDEHSSAPIQIKACGDYYVYKLVRPDESLFGSYCAVAFDSISDDPCYNYQSLDNPWRATNESGLYLCHESFPWNGWYRLFYNGMDIRMPESRVSEYSCNAIRSLWLTGPHPQIEDGVVIREQLQPTQMLSHAMTTPCYDYTILDEHKRSPDDFFNIYDHMHEYDDTRVEWDGWYRFFINGSSAQMPEWCFSHMYCGGFSPLWLDGPHPQLEDGVVTCDVYGSNLEVCRYFRSNPIQVKACPGNYYVYKLVRPNRMIPAPAYCAVEGDRCSELNCTADERCEEEHGVYGCFCKDNHNSSQLGSFDFIETCESSSGSMSLSRCLLFEAGFPSDILHLNDPSCRGTVQNGRVEFYFDNKDHICGTSVVVGIIMYMLKCIVHSNLPAGQGTYQVRMIPYQDAEFSHPFNGSVNVELSKNIFVEVRVDGVDSSQFVSVIDTCWATPVNDPHYSLRWDLIVDMCPSPNDEVELLQNGVSTSSRFSFGMFIFTANSTKVYLHCSIHLCLLSDKRCSVVVETEFCTDVLTPAVIHRSK</sequence>
<dbReference type="Pfam" id="PF00094">
    <property type="entry name" value="VWD"/>
    <property type="match status" value="6"/>
</dbReference>
<dbReference type="Pfam" id="PF01826">
    <property type="entry name" value="TIL"/>
    <property type="match status" value="6"/>
</dbReference>
<feature type="domain" description="VWFD" evidence="11">
    <location>
        <begin position="3516"/>
        <end position="3694"/>
    </location>
</feature>
<keyword evidence="2" id="KW-1003">Cell membrane</keyword>
<evidence type="ECO:0000256" key="4">
    <source>
        <dbReference type="ARBA" id="ARBA00022729"/>
    </source>
</evidence>
<dbReference type="PROSITE" id="PS51233">
    <property type="entry name" value="VWFD"/>
    <property type="match status" value="6"/>
</dbReference>
<feature type="domain" description="ZP" evidence="9">
    <location>
        <begin position="5163"/>
        <end position="5439"/>
    </location>
</feature>
<evidence type="ECO:0000313" key="13">
    <source>
        <dbReference type="Proteomes" id="UP000281406"/>
    </source>
</evidence>
<dbReference type="SMART" id="SM00832">
    <property type="entry name" value="C8"/>
    <property type="match status" value="6"/>
</dbReference>
<dbReference type="InterPro" id="IPR057774">
    <property type="entry name" value="D8C_UMOD/GP2/OIT3-like"/>
</dbReference>
<feature type="domain" description="VWFD" evidence="11">
    <location>
        <begin position="3100"/>
        <end position="3306"/>
    </location>
</feature>
<dbReference type="Gene3D" id="2.60.40.3210">
    <property type="entry name" value="Zona pellucida, ZP-N domain"/>
    <property type="match status" value="2"/>
</dbReference>
<dbReference type="SMART" id="SM00241">
    <property type="entry name" value="ZP"/>
    <property type="match status" value="3"/>
</dbReference>
<dbReference type="InterPro" id="IPR001007">
    <property type="entry name" value="VWF_dom"/>
</dbReference>
<evidence type="ECO:0000256" key="5">
    <source>
        <dbReference type="ARBA" id="ARBA00022737"/>
    </source>
</evidence>
<evidence type="ECO:0000259" key="9">
    <source>
        <dbReference type="PROSITE" id="PS51034"/>
    </source>
</evidence>
<evidence type="ECO:0000256" key="2">
    <source>
        <dbReference type="ARBA" id="ARBA00022475"/>
    </source>
</evidence>
<dbReference type="InterPro" id="IPR003886">
    <property type="entry name" value="NIDO_dom"/>
</dbReference>
<evidence type="ECO:0000256" key="3">
    <source>
        <dbReference type="ARBA" id="ARBA00022536"/>
    </source>
</evidence>
<evidence type="ECO:0000256" key="6">
    <source>
        <dbReference type="ARBA" id="ARBA00023136"/>
    </source>
</evidence>
<feature type="domain" description="VWFD" evidence="11">
    <location>
        <begin position="1921"/>
        <end position="2107"/>
    </location>
</feature>
<feature type="domain" description="VWFD" evidence="11">
    <location>
        <begin position="2317"/>
        <end position="2495"/>
    </location>
</feature>
<evidence type="ECO:0000256" key="1">
    <source>
        <dbReference type="ARBA" id="ARBA00004236"/>
    </source>
</evidence>
<comment type="caution">
    <text evidence="12">The sequence shown here is derived from an EMBL/GenBank/DDBJ whole genome shotgun (WGS) entry which is preliminary data.</text>
</comment>
<dbReference type="SMART" id="SM00216">
    <property type="entry name" value="VWD"/>
    <property type="match status" value="6"/>
</dbReference>
<reference evidence="12 13" key="1">
    <citation type="submission" date="2018-10" db="EMBL/GenBank/DDBJ databases">
        <title>Genome assembly for a Yunnan-Guizhou Plateau 3E fish, Anabarilius grahami (Regan), and its evolutionary and genetic applications.</title>
        <authorList>
            <person name="Jiang W."/>
        </authorList>
    </citation>
    <scope>NUCLEOTIDE SEQUENCE [LARGE SCALE GENOMIC DNA]</scope>
    <source>
        <strain evidence="12">AG-KIZ</strain>
        <tissue evidence="12">Muscle</tissue>
    </source>
</reference>
<evidence type="ECO:0000256" key="8">
    <source>
        <dbReference type="ARBA" id="ARBA00023180"/>
    </source>
</evidence>
<keyword evidence="7" id="KW-1015">Disulfide bond</keyword>
<dbReference type="InterPro" id="IPR014853">
    <property type="entry name" value="VWF/SSPO/ZAN-like_Cys-rich_dom"/>
</dbReference>
<dbReference type="Pfam" id="PF06119">
    <property type="entry name" value="NIDO"/>
    <property type="match status" value="2"/>
</dbReference>
<dbReference type="Proteomes" id="UP000281406">
    <property type="component" value="Unassembled WGS sequence"/>
</dbReference>
<dbReference type="SUPFAM" id="SSF57567">
    <property type="entry name" value="Serine protease inhibitors"/>
    <property type="match status" value="6"/>
</dbReference>
<dbReference type="Gene3D" id="2.10.25.10">
    <property type="entry name" value="Laminin"/>
    <property type="match status" value="6"/>
</dbReference>
<accession>A0A3N0XP09</accession>
<dbReference type="InterPro" id="IPR025615">
    <property type="entry name" value="TILa_dom"/>
</dbReference>
<dbReference type="PANTHER" id="PTHR46160">
    <property type="entry name" value="ALPHA-TECTORIN-RELATED"/>
    <property type="match status" value="1"/>
</dbReference>
<dbReference type="InterPro" id="IPR042235">
    <property type="entry name" value="ZP-C_dom"/>
</dbReference>
<keyword evidence="3" id="KW-0245">EGF-like domain</keyword>
<feature type="domain" description="ZP" evidence="9">
    <location>
        <begin position="4321"/>
        <end position="4515"/>
    </location>
</feature>
<evidence type="ECO:0000313" key="12">
    <source>
        <dbReference type="EMBL" id="ROI81988.1"/>
    </source>
</evidence>
<dbReference type="GO" id="GO:0007160">
    <property type="term" value="P:cell-matrix adhesion"/>
    <property type="evidence" value="ECO:0007669"/>
    <property type="project" value="InterPro"/>
</dbReference>
<keyword evidence="5" id="KW-0677">Repeat</keyword>
<dbReference type="InterPro" id="IPR055355">
    <property type="entry name" value="ZP-C"/>
</dbReference>